<dbReference type="SMART" id="SM01329">
    <property type="entry name" value="Iso_dh"/>
    <property type="match status" value="1"/>
</dbReference>
<keyword evidence="4" id="KW-0816">Tricarboxylic acid cycle</keyword>
<reference evidence="10" key="1">
    <citation type="journal article" date="2014" name="Nucleic Acids Res.">
        <title>The evolutionary dynamics of variant antigen genes in Babesia reveal a history of genomic innovation underlying host-parasite interaction.</title>
        <authorList>
            <person name="Jackson A.P."/>
            <person name="Otto T.D."/>
            <person name="Darby A."/>
            <person name="Ramaprasad A."/>
            <person name="Xia D."/>
            <person name="Echaide I.E."/>
            <person name="Farber M."/>
            <person name="Gahlot S."/>
            <person name="Gamble J."/>
            <person name="Gupta D."/>
            <person name="Gupta Y."/>
            <person name="Jackson L."/>
            <person name="Malandrin L."/>
            <person name="Malas T.B."/>
            <person name="Moussa E."/>
            <person name="Nair M."/>
            <person name="Reid A.J."/>
            <person name="Sanders M."/>
            <person name="Sharma J."/>
            <person name="Tracey A."/>
            <person name="Quail M.A."/>
            <person name="Weir W."/>
            <person name="Wastling J.M."/>
            <person name="Hall N."/>
            <person name="Willadsen P."/>
            <person name="Lingelbach K."/>
            <person name="Shiels B."/>
            <person name="Tait A."/>
            <person name="Berriman M."/>
            <person name="Allred D.R."/>
            <person name="Pain A."/>
        </authorList>
    </citation>
    <scope>NUCLEOTIDE SEQUENCE</scope>
    <source>
        <strain evidence="10">1802A</strain>
    </source>
</reference>
<evidence type="ECO:0000256" key="2">
    <source>
        <dbReference type="ARBA" id="ARBA00001946"/>
    </source>
</evidence>
<dbReference type="GO" id="GO:0046872">
    <property type="term" value="F:metal ion binding"/>
    <property type="evidence" value="ECO:0007669"/>
    <property type="project" value="UniProtKB-KW"/>
</dbReference>
<proteinExistence type="inferred from homology"/>
<accession>A0AAD9G6C5</accession>
<dbReference type="Gene3D" id="3.40.718.10">
    <property type="entry name" value="Isopropylmalate Dehydrogenase"/>
    <property type="match status" value="1"/>
</dbReference>
<dbReference type="SUPFAM" id="SSF53659">
    <property type="entry name" value="Isocitrate/Isopropylmalate dehydrogenase-like"/>
    <property type="match status" value="1"/>
</dbReference>
<comment type="caution">
    <text evidence="10">The sequence shown here is derived from an EMBL/GenBank/DDBJ whole genome shotgun (WGS) entry which is preliminary data.</text>
</comment>
<organism evidence="10 11">
    <name type="scientific">Babesia divergens</name>
    <dbReference type="NCBI Taxonomy" id="32595"/>
    <lineage>
        <taxon>Eukaryota</taxon>
        <taxon>Sar</taxon>
        <taxon>Alveolata</taxon>
        <taxon>Apicomplexa</taxon>
        <taxon>Aconoidasida</taxon>
        <taxon>Piroplasmida</taxon>
        <taxon>Babesiidae</taxon>
        <taxon>Babesia</taxon>
    </lineage>
</organism>
<evidence type="ECO:0000256" key="7">
    <source>
        <dbReference type="ARBA" id="ARBA00023002"/>
    </source>
</evidence>
<dbReference type="GO" id="GO:0004450">
    <property type="term" value="F:isocitrate dehydrogenase (NADP+) activity"/>
    <property type="evidence" value="ECO:0007669"/>
    <property type="project" value="InterPro"/>
</dbReference>
<protein>
    <submittedName>
        <fullName evidence="10">Isocitrate dehydrogenase, NADP-dependent family protein</fullName>
    </submittedName>
</protein>
<reference evidence="10" key="2">
    <citation type="submission" date="2021-05" db="EMBL/GenBank/DDBJ databases">
        <authorList>
            <person name="Pain A."/>
        </authorList>
    </citation>
    <scope>NUCLEOTIDE SEQUENCE</scope>
    <source>
        <strain evidence="10">1802A</strain>
    </source>
</reference>
<comment type="cofactor">
    <cofactor evidence="1">
        <name>Mn(2+)</name>
        <dbReference type="ChEBI" id="CHEBI:29035"/>
    </cofactor>
</comment>
<dbReference type="Proteomes" id="UP001195914">
    <property type="component" value="Unassembled WGS sequence"/>
</dbReference>
<keyword evidence="6" id="KW-0460">Magnesium</keyword>
<dbReference type="InterPro" id="IPR024084">
    <property type="entry name" value="IsoPropMal-DH-like_dom"/>
</dbReference>
<dbReference type="Pfam" id="PF00180">
    <property type="entry name" value="Iso_dh"/>
    <property type="match status" value="1"/>
</dbReference>
<dbReference type="PANTHER" id="PTHR11822">
    <property type="entry name" value="NADP-SPECIFIC ISOCITRATE DEHYDROGENASE"/>
    <property type="match status" value="1"/>
</dbReference>
<dbReference type="GO" id="GO:0006739">
    <property type="term" value="P:NADP+ metabolic process"/>
    <property type="evidence" value="ECO:0007669"/>
    <property type="project" value="TreeGrafter"/>
</dbReference>
<dbReference type="NCBIfam" id="NF006156">
    <property type="entry name" value="PRK08299.1"/>
    <property type="match status" value="1"/>
</dbReference>
<dbReference type="GO" id="GO:0005739">
    <property type="term" value="C:mitochondrion"/>
    <property type="evidence" value="ECO:0007669"/>
    <property type="project" value="TreeGrafter"/>
</dbReference>
<name>A0AAD9G6C5_BABDI</name>
<evidence type="ECO:0000256" key="4">
    <source>
        <dbReference type="ARBA" id="ARBA00022532"/>
    </source>
</evidence>
<keyword evidence="8" id="KW-0464">Manganese</keyword>
<evidence type="ECO:0000259" key="9">
    <source>
        <dbReference type="SMART" id="SM01329"/>
    </source>
</evidence>
<gene>
    <name evidence="10" type="ORF">X943_000173</name>
</gene>
<dbReference type="EMBL" id="JAHBMH010000073">
    <property type="protein sequence ID" value="KAK1932655.1"/>
    <property type="molecule type" value="Genomic_DNA"/>
</dbReference>
<keyword evidence="11" id="KW-1185">Reference proteome</keyword>
<comment type="cofactor">
    <cofactor evidence="2">
        <name>Mg(2+)</name>
        <dbReference type="ChEBI" id="CHEBI:18420"/>
    </cofactor>
</comment>
<evidence type="ECO:0000256" key="6">
    <source>
        <dbReference type="ARBA" id="ARBA00022842"/>
    </source>
</evidence>
<sequence>MRPYVCHRGYCLASIANGCRTYVSRGSRNGPYLDGARSAQHHRSTITYPANSGNLRASTIQSMRFLTTARSDTASKSSVDGGTAFDVKGKITVSNPVVELQGDGVSRTIWEMVKSKMIQPYLNLSFNTYDLSVSKFQKNSNTTLNDIVNDLKSCNVALKCSTLDPRLSEAANNDDLGTCSHSSVALRNHLLGALFVEPIIIDNVPRLIRNWKKPIIVSHHVFGDQYRDKGLMVPGAGTVDLVFTPKEPNAPKSRRLVSEFEEGDRGLCLGMYASQKSITSFARCCFRYCILHRLPLYLSVKNAKMWTYDGAFKSTFDTIYEEFKAEFERLGLWYETRKFDRMVSQVLRSEGGFLWACKNYDGDVNADLVSAGFGSRWLTTYTYLSQDHHMCIVEPGHGPICGADKESPSGDIITANPLAIIFTWTRSLKLRAKLDGNSRLEQFCLDLEAASIETVESGIYTKDLLKFVENGKTPESGVDYLCTEDFLDVILKNLKVKLVTFQTPQRFDAATKPLSDLMY</sequence>
<dbReference type="InterPro" id="IPR004790">
    <property type="entry name" value="Isocitrate_DH_NADP"/>
</dbReference>
<dbReference type="GO" id="GO:0006102">
    <property type="term" value="P:isocitrate metabolic process"/>
    <property type="evidence" value="ECO:0007669"/>
    <property type="project" value="InterPro"/>
</dbReference>
<evidence type="ECO:0000256" key="5">
    <source>
        <dbReference type="ARBA" id="ARBA00022723"/>
    </source>
</evidence>
<feature type="domain" description="Isopropylmalate dehydrogenase-like" evidence="9">
    <location>
        <begin position="96"/>
        <end position="490"/>
    </location>
</feature>
<evidence type="ECO:0000313" key="11">
    <source>
        <dbReference type="Proteomes" id="UP001195914"/>
    </source>
</evidence>
<dbReference type="GO" id="GO:0006099">
    <property type="term" value="P:tricarboxylic acid cycle"/>
    <property type="evidence" value="ECO:0007669"/>
    <property type="project" value="UniProtKB-KW"/>
</dbReference>
<dbReference type="PANTHER" id="PTHR11822:SF21">
    <property type="entry name" value="ISOCITRATE DEHYDROGENASE [NADP], MITOCHONDRIAL"/>
    <property type="match status" value="1"/>
</dbReference>
<keyword evidence="5" id="KW-0479">Metal-binding</keyword>
<evidence type="ECO:0000256" key="8">
    <source>
        <dbReference type="ARBA" id="ARBA00023211"/>
    </source>
</evidence>
<dbReference type="AlphaFoldDB" id="A0AAD9G6C5"/>
<comment type="similarity">
    <text evidence="3">Belongs to the isocitrate and isopropylmalate dehydrogenases family.</text>
</comment>
<evidence type="ECO:0000256" key="3">
    <source>
        <dbReference type="ARBA" id="ARBA00007769"/>
    </source>
</evidence>
<keyword evidence="7" id="KW-0560">Oxidoreductase</keyword>
<evidence type="ECO:0000256" key="1">
    <source>
        <dbReference type="ARBA" id="ARBA00001936"/>
    </source>
</evidence>
<evidence type="ECO:0000313" key="10">
    <source>
        <dbReference type="EMBL" id="KAK1932655.1"/>
    </source>
</evidence>